<dbReference type="InterPro" id="IPR023393">
    <property type="entry name" value="START-like_dom_sf"/>
</dbReference>
<organism evidence="1 2">
    <name type="scientific">Algoriella xinjiangensis</name>
    <dbReference type="NCBI Taxonomy" id="684065"/>
    <lineage>
        <taxon>Bacteria</taxon>
        <taxon>Pseudomonadati</taxon>
        <taxon>Bacteroidota</taxon>
        <taxon>Flavobacteriia</taxon>
        <taxon>Flavobacteriales</taxon>
        <taxon>Weeksellaceae</taxon>
        <taxon>Algoriella</taxon>
    </lineage>
</organism>
<protein>
    <recommendedName>
        <fullName evidence="3">Activator of Hsp90 ATPase homolog 1-like protein</fullName>
    </recommendedName>
</protein>
<dbReference type="AlphaFoldDB" id="A0A1I4S7Q5"/>
<evidence type="ECO:0008006" key="3">
    <source>
        <dbReference type="Google" id="ProtNLM"/>
    </source>
</evidence>
<evidence type="ECO:0000313" key="1">
    <source>
        <dbReference type="EMBL" id="SFM60314.1"/>
    </source>
</evidence>
<dbReference type="RefSeq" id="WP_125113044.1">
    <property type="nucleotide sequence ID" value="NZ_FOUZ01000001.1"/>
</dbReference>
<accession>A0A1I4S7Q5</accession>
<dbReference type="Proteomes" id="UP000199149">
    <property type="component" value="Unassembled WGS sequence"/>
</dbReference>
<dbReference type="STRING" id="684065.SAMN05421738_10183"/>
<dbReference type="SUPFAM" id="SSF55961">
    <property type="entry name" value="Bet v1-like"/>
    <property type="match status" value="1"/>
</dbReference>
<evidence type="ECO:0000313" key="2">
    <source>
        <dbReference type="Proteomes" id="UP000199149"/>
    </source>
</evidence>
<sequence>MKKISFTEIIYALPKHVHKVMLSQDSYKIWTKPFSETSDYKGDWSEGSKIYFTSDDGKGGMVSIIDENKLGESIVIRHVGILKNNEEILSGSEVDKWKNTLETYKFNDVEGHTRLVCTIEIEDSEADEAKYKEMWLKALRLLKEICEQ</sequence>
<dbReference type="EMBL" id="FOUZ01000001">
    <property type="protein sequence ID" value="SFM60314.1"/>
    <property type="molecule type" value="Genomic_DNA"/>
</dbReference>
<proteinExistence type="predicted"/>
<dbReference type="Gene3D" id="3.30.530.20">
    <property type="match status" value="1"/>
</dbReference>
<gene>
    <name evidence="1" type="ORF">SAMN05421738_10183</name>
</gene>
<reference evidence="2" key="1">
    <citation type="submission" date="2016-10" db="EMBL/GenBank/DDBJ databases">
        <authorList>
            <person name="Varghese N."/>
            <person name="Submissions S."/>
        </authorList>
    </citation>
    <scope>NUCLEOTIDE SEQUENCE [LARGE SCALE GENOMIC DNA]</scope>
    <source>
        <strain evidence="2">XJ109</strain>
    </source>
</reference>
<dbReference type="OrthoDB" id="2355173at2"/>
<name>A0A1I4S7Q5_9FLAO</name>
<keyword evidence="2" id="KW-1185">Reference proteome</keyword>